<reference evidence="2" key="1">
    <citation type="submission" date="2020-04" db="EMBL/GenBank/DDBJ databases">
        <title>Nitratireductor sp. nov. isolated from mangrove soil.</title>
        <authorList>
            <person name="Ye Y."/>
        </authorList>
    </citation>
    <scope>NUCLEOTIDE SEQUENCE</scope>
    <source>
        <strain evidence="2">SY7</strain>
    </source>
</reference>
<evidence type="ECO:0000256" key="1">
    <source>
        <dbReference type="SAM" id="SignalP"/>
    </source>
</evidence>
<feature type="signal peptide" evidence="1">
    <location>
        <begin position="1"/>
        <end position="25"/>
    </location>
</feature>
<dbReference type="AlphaFoldDB" id="A0A5B8L4U0"/>
<evidence type="ECO:0000313" key="3">
    <source>
        <dbReference type="Proteomes" id="UP000321389"/>
    </source>
</evidence>
<name>A0A5B8L4U0_9HYPH</name>
<evidence type="ECO:0000313" key="2">
    <source>
        <dbReference type="EMBL" id="QDZ03056.1"/>
    </source>
</evidence>
<keyword evidence="1" id="KW-0732">Signal</keyword>
<feature type="chain" id="PRO_5023129186" description="DUF4148 domain-containing protein" evidence="1">
    <location>
        <begin position="26"/>
        <end position="128"/>
    </location>
</feature>
<keyword evidence="3" id="KW-1185">Reference proteome</keyword>
<gene>
    <name evidence="2" type="ORF">FQ775_23305</name>
</gene>
<dbReference type="KEGG" id="niy:FQ775_23305"/>
<organism evidence="2 3">
    <name type="scientific">Nitratireductor mangrovi</name>
    <dbReference type="NCBI Taxonomy" id="2599600"/>
    <lineage>
        <taxon>Bacteria</taxon>
        <taxon>Pseudomonadati</taxon>
        <taxon>Pseudomonadota</taxon>
        <taxon>Alphaproteobacteria</taxon>
        <taxon>Hyphomicrobiales</taxon>
        <taxon>Phyllobacteriaceae</taxon>
        <taxon>Nitratireductor</taxon>
    </lineage>
</organism>
<protein>
    <recommendedName>
        <fullName evidence="4">DUF4148 domain-containing protein</fullName>
    </recommendedName>
</protein>
<dbReference type="OrthoDB" id="8453064at2"/>
<proteinExistence type="predicted"/>
<dbReference type="EMBL" id="CP042301">
    <property type="protein sequence ID" value="QDZ03056.1"/>
    <property type="molecule type" value="Genomic_DNA"/>
</dbReference>
<dbReference type="Proteomes" id="UP000321389">
    <property type="component" value="Chromosome"/>
</dbReference>
<evidence type="ECO:0008006" key="4">
    <source>
        <dbReference type="Google" id="ProtNLM"/>
    </source>
</evidence>
<sequence length="128" mass="14107">MRVHNFCAALVTAAVLASGALPAGADEYFGSYVARLSPDDHRASDNYPLDNAAQVVRQDRANYHKFGVVDSEDDDDPWFGTAEARAQMQRMLERPGAIDGPTRQAIMNGTPLVEVQVYSRSLRVLLLR</sequence>
<dbReference type="RefSeq" id="WP_146301689.1">
    <property type="nucleotide sequence ID" value="NZ_CP042301.2"/>
</dbReference>
<accession>A0A5B8L4U0</accession>